<accession>A0A7V5XGD3</accession>
<dbReference type="AlphaFoldDB" id="A0A7V5XGD3"/>
<comment type="caution">
    <text evidence="1">The sequence shown here is derived from an EMBL/GenBank/DDBJ whole genome shotgun (WGS) entry which is preliminary data.</text>
</comment>
<gene>
    <name evidence="1" type="ORF">ENM15_03900</name>
</gene>
<sequence>MKKITLKFGLVNVELYLDKKLEYLYTFFSDWFRYRDDFNNIKTNTDVIFHLISQSKLLSNNVKLRPKTLSYWDERAWLVFIQKQNPANWKITCVPKFSRRMSVVRYFPSFFIRPLFNDAPTFKYLQASYFLYNILIPIVQSILLTKGCTFIHAASVCSVKGSYLFSGLGGAGKTSASSYLYLKESDVYNCLGDDFSIISETGIVYPNPMPMNVYPYNIKSFPELKKYLLTSMSFSEKFYWKVRSFLFGSKAAMKRIALPKTTVDCQNTELNTVFHLERWGGETFKIKELKPREFSTIAKNILLYEFKDKQKLFASANLSSEINKTFNIPSIDQMGLKAEEIYMKACRNKKIIKILVPENINIIELGEFIRKLISEDNNIVK</sequence>
<organism evidence="1">
    <name type="scientific">Thermodesulfobacterium geofontis</name>
    <dbReference type="NCBI Taxonomy" id="1295609"/>
    <lineage>
        <taxon>Bacteria</taxon>
        <taxon>Pseudomonadati</taxon>
        <taxon>Thermodesulfobacteriota</taxon>
        <taxon>Thermodesulfobacteria</taxon>
        <taxon>Thermodesulfobacteriales</taxon>
        <taxon>Thermodesulfobacteriaceae</taxon>
        <taxon>Thermodesulfobacterium</taxon>
    </lineage>
</organism>
<name>A0A7V5XGD3_9BACT</name>
<protein>
    <recommendedName>
        <fullName evidence="2">HPr kinase</fullName>
    </recommendedName>
</protein>
<reference evidence="1" key="1">
    <citation type="journal article" date="2020" name="mSystems">
        <title>Genome- and Community-Level Interaction Insights into Carbon Utilization and Element Cycling Functions of Hydrothermarchaeota in Hydrothermal Sediment.</title>
        <authorList>
            <person name="Zhou Z."/>
            <person name="Liu Y."/>
            <person name="Xu W."/>
            <person name="Pan J."/>
            <person name="Luo Z.H."/>
            <person name="Li M."/>
        </authorList>
    </citation>
    <scope>NUCLEOTIDE SEQUENCE [LARGE SCALE GENOMIC DNA]</scope>
    <source>
        <strain evidence="1">SpSt-106</strain>
    </source>
</reference>
<evidence type="ECO:0008006" key="2">
    <source>
        <dbReference type="Google" id="ProtNLM"/>
    </source>
</evidence>
<proteinExistence type="predicted"/>
<evidence type="ECO:0000313" key="1">
    <source>
        <dbReference type="EMBL" id="HHQ15944.1"/>
    </source>
</evidence>
<dbReference type="EMBL" id="DRWR01000070">
    <property type="protein sequence ID" value="HHQ15944.1"/>
    <property type="molecule type" value="Genomic_DNA"/>
</dbReference>